<gene>
    <name evidence="2" type="ORF">L0M14_13370</name>
</gene>
<dbReference type="InterPro" id="IPR003343">
    <property type="entry name" value="Big_2"/>
</dbReference>
<accession>A0ABY3SRV1</accession>
<dbReference type="InterPro" id="IPR045197">
    <property type="entry name" value="NUP210-like"/>
</dbReference>
<proteinExistence type="predicted"/>
<keyword evidence="3" id="KW-1185">Reference proteome</keyword>
<evidence type="ECO:0000259" key="1">
    <source>
        <dbReference type="SMART" id="SM00635"/>
    </source>
</evidence>
<reference evidence="2 3" key="1">
    <citation type="journal article" date="2024" name="Int. J. Syst. Evol. Microbiol.">
        <title>Paenibacillus hexagrammi sp. nov., a novel bacterium isolated from the gut content of Hexagrammos agrammus.</title>
        <authorList>
            <person name="Jung H.K."/>
            <person name="Kim D.G."/>
            <person name="Zin H."/>
            <person name="Park J."/>
            <person name="Jung H."/>
            <person name="Kim Y.O."/>
            <person name="Kong H.J."/>
            <person name="Kim J.W."/>
            <person name="Kim Y.S."/>
        </authorList>
    </citation>
    <scope>NUCLEOTIDE SEQUENCE [LARGE SCALE GENOMIC DNA]</scope>
    <source>
        <strain evidence="2 3">YPD9-1</strain>
    </source>
</reference>
<dbReference type="Gene3D" id="2.60.40.1080">
    <property type="match status" value="3"/>
</dbReference>
<name>A0ABY3SRV1_9BACL</name>
<dbReference type="SUPFAM" id="SSF49373">
    <property type="entry name" value="Invasin/intimin cell-adhesion fragments"/>
    <property type="match status" value="2"/>
</dbReference>
<sequence>MIFTKPIKVLEIKDIEKPSSGSDPTDVTSDLKSLFLNNNFIQIETMSMKKFVSLREELDGKYDAIYFGKSLFNPEHPVDKPSNTSDQAPLNTRYLENDITNLKANEITSAYINKGLPVIVFSDSNTDNISNNKRGAIYQGKISNGNWVQNRGKLYNLFKPYYPSVKDNVIFVNTSDISSLDSFLSKTNLYVRGNVRPQLTMTNTPYNYSTSSLRNDPFNESSTAYNQQIYHSGDTLNFDFKVTNVKNIDQRNLVANLYIGKDSVLAYDATQLVDSVPVKSLTNNRLKFTLPHGYSGLYYYKIELVDQTSVGKLKDIYTGVFRLQDQAPVIKVLQVIPKSQKSQQTSSLLKSSNLNQSYLKTKDYDIQITVTDFETFNQTGYQTLNSIYDMLIFGFNDDYNKTSRDFGVEAAQAIEQFIQTGQGVMFTHDTIHNSGPMWLTYFKDDTGQTGVNTEFGRNAKSTSTKTKKVNEGLLTQFPFYISDLTPTVAETHSQNFGLDLEDPKVVPWYTIDNSLRDTDDSWYHYYTYSKGNVTYSGTGHLFIDTSLRSGGSFPDWEQKLLVNTMYRAFIGSNHKPTLEILSPEPFSSSARNYIASSSDISVSYKADDLDLTDKDVTTSIAFKYKNSNGSDITQTVLDNFNSPKGETINKTFSNPLAASGGDLTIVVSTKDASGAMEVKEVAVKVLSSTQLTPNRNISSEKVEKNGIVTLSYSIDPTARNYSAAVDANDLTITGLHFKEKFPANLDIISIPSGFTRSGSLSSGFTLEGNLQDIPYKKVGNKFVADSSTFTITVRPTKNGDYSLSNSNLSYNDYTSGQQNVLFSNKVITAYTKLTSLALSNVTIAKGDKTKLLPTYAPDDATYHNNEHFTWSSDAPSIVTVNSNGEITGVSAGTAKVTATANDGSGLRATATVSVIQPGLNITGPTEVAVNASIQLQAALVTANEKVTSIQWTSSDPTIASFTDGNKITGVLAGLNPGEVTISLSIQTDQGHTYSATYTVNVVKPLTTLSLQDKVIRVNETSVLSPTFAPLDATNTRFTWNSSDASTVTVDSNGNIKGLKTGQATITVSATDSSGLVGKAVVTVKQPTFIVTGPSLLAVGGSNITLEGLLDTANETATIVDWNVSDDDQKKPDLLITVI</sequence>
<protein>
    <submittedName>
        <fullName evidence="2">DUF5057 domain-containing protein</fullName>
    </submittedName>
</protein>
<dbReference type="PANTHER" id="PTHR23019">
    <property type="entry name" value="NUCLEAR PORE MEMBRANE GLYCOPROTEIN GP210-RELATED"/>
    <property type="match status" value="1"/>
</dbReference>
<dbReference type="Pfam" id="PF02368">
    <property type="entry name" value="Big_2"/>
    <property type="match status" value="3"/>
</dbReference>
<evidence type="ECO:0000313" key="3">
    <source>
        <dbReference type="Proteomes" id="UP001649230"/>
    </source>
</evidence>
<organism evidence="2 3">
    <name type="scientific">Paenibacillus hexagrammi</name>
    <dbReference type="NCBI Taxonomy" id="2908839"/>
    <lineage>
        <taxon>Bacteria</taxon>
        <taxon>Bacillati</taxon>
        <taxon>Bacillota</taxon>
        <taxon>Bacilli</taxon>
        <taxon>Bacillales</taxon>
        <taxon>Paenibacillaceae</taxon>
        <taxon>Paenibacillus</taxon>
    </lineage>
</organism>
<feature type="domain" description="BIG2" evidence="1">
    <location>
        <begin position="915"/>
        <end position="995"/>
    </location>
</feature>
<dbReference type="InterPro" id="IPR008964">
    <property type="entry name" value="Invasin/intimin_cell_adhesion"/>
</dbReference>
<dbReference type="PANTHER" id="PTHR23019:SF0">
    <property type="entry name" value="NUCLEAR PORE MEMBRANE GLYCOPROTEIN 210"/>
    <property type="match status" value="1"/>
</dbReference>
<dbReference type="SMART" id="SM00635">
    <property type="entry name" value="BID_2"/>
    <property type="match status" value="3"/>
</dbReference>
<feature type="domain" description="BIG2" evidence="1">
    <location>
        <begin position="832"/>
        <end position="910"/>
    </location>
</feature>
<dbReference type="RefSeq" id="WP_235122535.1">
    <property type="nucleotide sequence ID" value="NZ_CP090978.1"/>
</dbReference>
<evidence type="ECO:0000313" key="2">
    <source>
        <dbReference type="EMBL" id="UJF35979.1"/>
    </source>
</evidence>
<feature type="domain" description="BIG2" evidence="1">
    <location>
        <begin position="1004"/>
        <end position="1079"/>
    </location>
</feature>
<dbReference type="EMBL" id="CP090978">
    <property type="protein sequence ID" value="UJF35979.1"/>
    <property type="molecule type" value="Genomic_DNA"/>
</dbReference>
<dbReference type="Proteomes" id="UP001649230">
    <property type="component" value="Chromosome"/>
</dbReference>